<name>A0AC61RJX9_9BACT</name>
<accession>A0AC61RJX9</accession>
<organism evidence="1 2">
    <name type="scientific">Lepagella muris</name>
    <dbReference type="NCBI Taxonomy" id="3032870"/>
    <lineage>
        <taxon>Bacteria</taxon>
        <taxon>Pseudomonadati</taxon>
        <taxon>Bacteroidota</taxon>
        <taxon>Bacteroidia</taxon>
        <taxon>Bacteroidales</taxon>
        <taxon>Muribaculaceae</taxon>
        <taxon>Lepagella</taxon>
    </lineage>
</organism>
<proteinExistence type="predicted"/>
<reference evidence="1" key="1">
    <citation type="submission" date="2019-04" db="EMBL/GenBank/DDBJ databases">
        <title>Microbes associate with the intestines of laboratory mice.</title>
        <authorList>
            <person name="Navarre W."/>
            <person name="Wong E."/>
            <person name="Huang K."/>
            <person name="Tropini C."/>
            <person name="Ng K."/>
            <person name="Yu B."/>
        </authorList>
    </citation>
    <scope>NUCLEOTIDE SEQUENCE</scope>
    <source>
        <strain evidence="1">NM04_E33</strain>
    </source>
</reference>
<protein>
    <submittedName>
        <fullName evidence="1">Uncharacterized protein</fullName>
    </submittedName>
</protein>
<gene>
    <name evidence="1" type="ORF">E5331_03210</name>
</gene>
<comment type="caution">
    <text evidence="1">The sequence shown here is derived from an EMBL/GenBank/DDBJ whole genome shotgun (WGS) entry which is preliminary data.</text>
</comment>
<evidence type="ECO:0000313" key="2">
    <source>
        <dbReference type="Proteomes" id="UP000306319"/>
    </source>
</evidence>
<keyword evidence="2" id="KW-1185">Reference proteome</keyword>
<sequence length="135" mass="15167">MKNLLFPHAFQLVGWVMFVPSLLMGALVYFGVLSFAGSLETVVNDSVIIGIALGALFVVCSKERVEDEMTRSIRLASLLNSIYVYVTLLIGCTILLNSVDFLAFAVFNMVLLPIIFVCNFRSEMHRYNKMCEDEK</sequence>
<dbReference type="EMBL" id="SRYB01000003">
    <property type="protein sequence ID" value="TGY80260.1"/>
    <property type="molecule type" value="Genomic_DNA"/>
</dbReference>
<evidence type="ECO:0000313" key="1">
    <source>
        <dbReference type="EMBL" id="TGY80260.1"/>
    </source>
</evidence>
<dbReference type="Proteomes" id="UP000306319">
    <property type="component" value="Unassembled WGS sequence"/>
</dbReference>